<name>A0A177T0P9_9BASI</name>
<reference evidence="1" key="1">
    <citation type="submission" date="2016-04" db="EMBL/GenBank/DDBJ databases">
        <authorList>
            <person name="Nguyen H.D."/>
            <person name="Kesanakurti P."/>
            <person name="Cullis J."/>
            <person name="Levesque C.A."/>
            <person name="Hambleton S."/>
        </authorList>
    </citation>
    <scope>NUCLEOTIDE SEQUENCE</scope>
    <source>
        <strain evidence="1">DAOMC 238032</strain>
    </source>
</reference>
<comment type="caution">
    <text evidence="1">The sequence shown here is derived from an EMBL/GenBank/DDBJ whole genome shotgun (WGS) entry which is preliminary data.</text>
</comment>
<gene>
    <name evidence="1" type="ORF">A4X03_0g5844</name>
</gene>
<evidence type="ECO:0000313" key="2">
    <source>
        <dbReference type="Proteomes" id="UP000077671"/>
    </source>
</evidence>
<protein>
    <submittedName>
        <fullName evidence="1">Uncharacterized protein</fullName>
    </submittedName>
</protein>
<dbReference type="EMBL" id="LWDD02001002">
    <property type="protein sequence ID" value="KAE8253614.1"/>
    <property type="molecule type" value="Genomic_DNA"/>
</dbReference>
<sequence>MQIRSSFILFAFPLLLLCSAAVTSAASIRRPGSIGFQDASEPFNKRIGPEDLREKPEEVLQHLLGISTQRHQNIREMMKAIKDGGADDPDAQKLFKLLKEDHEVTFQQMMAILHEIDATTLRLRV</sequence>
<dbReference type="AlphaFoldDB" id="A0A177T0P9"/>
<organism evidence="1 2">
    <name type="scientific">Tilletia caries</name>
    <name type="common">wheat bunt fungus</name>
    <dbReference type="NCBI Taxonomy" id="13290"/>
    <lineage>
        <taxon>Eukaryota</taxon>
        <taxon>Fungi</taxon>
        <taxon>Dikarya</taxon>
        <taxon>Basidiomycota</taxon>
        <taxon>Ustilaginomycotina</taxon>
        <taxon>Exobasidiomycetes</taxon>
        <taxon>Tilletiales</taxon>
        <taxon>Tilletiaceae</taxon>
        <taxon>Tilletia</taxon>
    </lineage>
</organism>
<evidence type="ECO:0000313" key="1">
    <source>
        <dbReference type="EMBL" id="KAE8253614.1"/>
    </source>
</evidence>
<accession>A0A177T0P9</accession>
<reference evidence="1" key="2">
    <citation type="journal article" date="2019" name="IMA Fungus">
        <title>Genome sequencing and comparison of five Tilletia species to identify candidate genes for the detection of regulated species infecting wheat.</title>
        <authorList>
            <person name="Nguyen H.D.T."/>
            <person name="Sultana T."/>
            <person name="Kesanakurti P."/>
            <person name="Hambleton S."/>
        </authorList>
    </citation>
    <scope>NUCLEOTIDE SEQUENCE</scope>
    <source>
        <strain evidence="1">DAOMC 238032</strain>
    </source>
</reference>
<dbReference type="Proteomes" id="UP000077671">
    <property type="component" value="Unassembled WGS sequence"/>
</dbReference>
<proteinExistence type="predicted"/>